<dbReference type="InterPro" id="IPR001714">
    <property type="entry name" value="Pept_M24_MAP"/>
</dbReference>
<evidence type="ECO:0000256" key="2">
    <source>
        <dbReference type="ARBA" id="ARBA00022438"/>
    </source>
</evidence>
<dbReference type="KEGG" id="palo:E6C60_0535"/>
<feature type="binding site" evidence="6">
    <location>
        <position position="78"/>
    </location>
    <ligand>
        <name>substrate</name>
    </ligand>
</feature>
<dbReference type="EC" id="3.4.11.18" evidence="6 7"/>
<comment type="similarity">
    <text evidence="6">Belongs to the peptidase M24A family. Methionine aminopeptidase type 1 subfamily.</text>
</comment>
<keyword evidence="2 6" id="KW-0031">Aminopeptidase</keyword>
<comment type="function">
    <text evidence="1 6">Removes the N-terminal methionine from nascent proteins. The N-terminal methionine is often cleaved when the second residue in the primary sequence is small and uncharged (Met-Ala-, Cys, Gly, Pro, Ser, Thr, or Val). Requires deformylation of the N(alpha)-formylated initiator methionine before it can be hydrolyzed.</text>
</comment>
<dbReference type="GO" id="GO:0006508">
    <property type="term" value="P:proteolysis"/>
    <property type="evidence" value="ECO:0007669"/>
    <property type="project" value="UniProtKB-KW"/>
</dbReference>
<keyword evidence="10" id="KW-1185">Reference proteome</keyword>
<gene>
    <name evidence="6" type="primary">map</name>
    <name evidence="9" type="ORF">E6C60_0535</name>
</gene>
<keyword evidence="4 6" id="KW-0479">Metal-binding</keyword>
<evidence type="ECO:0000256" key="4">
    <source>
        <dbReference type="ARBA" id="ARBA00022723"/>
    </source>
</evidence>
<proteinExistence type="inferred from homology"/>
<dbReference type="AlphaFoldDB" id="A0A4P8XGB5"/>
<sequence>MRINLKSKEEMAYIREAGAIAAACHRQIEQWVRPGATTLEIDERVEEFLRQAGAYPEQKGHKGFPFATCASVNHQICHGFPKPVPLKAGDIVKIDLVVNKNGWLADRGWTYAAGTPCKEAARLMEHTQAALFAGIQQARVGQTIGDIGYILESAAQKGGYGVVKMLVGHGIGQQLHEPPDIPSFGTPGKGRRLKEGMVITIEPVFTLGPTGAVLWEEDGWTISAADGTLGVQYEHTIGITKGGPLILTE</sequence>
<evidence type="ECO:0000313" key="9">
    <source>
        <dbReference type="EMBL" id="QCT01258.1"/>
    </source>
</evidence>
<feature type="binding site" evidence="6">
    <location>
        <position position="234"/>
    </location>
    <ligand>
        <name>a divalent metal cation</name>
        <dbReference type="ChEBI" id="CHEBI:60240"/>
        <label>2</label>
        <note>catalytic</note>
    </ligand>
</feature>
<dbReference type="GO" id="GO:0005829">
    <property type="term" value="C:cytosol"/>
    <property type="evidence" value="ECO:0007669"/>
    <property type="project" value="TreeGrafter"/>
</dbReference>
<dbReference type="RefSeq" id="WP_138224341.1">
    <property type="nucleotide sequence ID" value="NZ_CP040396.1"/>
</dbReference>
<dbReference type="GO" id="GO:0004239">
    <property type="term" value="F:initiator methionyl aminopeptidase activity"/>
    <property type="evidence" value="ECO:0007669"/>
    <property type="project" value="UniProtKB-UniRule"/>
</dbReference>
<reference evidence="9 10" key="1">
    <citation type="submission" date="2019-05" db="EMBL/GenBank/DDBJ databases">
        <authorList>
            <person name="Chen C."/>
        </authorList>
    </citation>
    <scope>NUCLEOTIDE SEQUENCE [LARGE SCALE GENOMIC DNA]</scope>
    <source>
        <strain evidence="9 10">HB172198</strain>
    </source>
</reference>
<dbReference type="SUPFAM" id="SSF55920">
    <property type="entry name" value="Creatinase/aminopeptidase"/>
    <property type="match status" value="1"/>
</dbReference>
<dbReference type="InterPro" id="IPR002467">
    <property type="entry name" value="Pept_M24A_MAP1"/>
</dbReference>
<name>A0A4P8XGB5_9BACL</name>
<evidence type="ECO:0000313" key="10">
    <source>
        <dbReference type="Proteomes" id="UP000300879"/>
    </source>
</evidence>
<comment type="subunit">
    <text evidence="6">Monomer.</text>
</comment>
<feature type="binding site" evidence="6">
    <location>
        <position position="106"/>
    </location>
    <ligand>
        <name>a divalent metal cation</name>
        <dbReference type="ChEBI" id="CHEBI:60240"/>
        <label>2</label>
        <note>catalytic</note>
    </ligand>
</feature>
<dbReference type="InterPro" id="IPR000994">
    <property type="entry name" value="Pept_M24"/>
</dbReference>
<feature type="domain" description="Peptidase M24" evidence="8">
    <location>
        <begin position="13"/>
        <end position="241"/>
    </location>
</feature>
<comment type="cofactor">
    <cofactor evidence="6">
        <name>Co(2+)</name>
        <dbReference type="ChEBI" id="CHEBI:48828"/>
    </cofactor>
    <cofactor evidence="6">
        <name>Zn(2+)</name>
        <dbReference type="ChEBI" id="CHEBI:29105"/>
    </cofactor>
    <cofactor evidence="6">
        <name>Mn(2+)</name>
        <dbReference type="ChEBI" id="CHEBI:29035"/>
    </cofactor>
    <cofactor evidence="6">
        <name>Fe(2+)</name>
        <dbReference type="ChEBI" id="CHEBI:29033"/>
    </cofactor>
    <text evidence="6">Binds 2 divalent metal cations per subunit. Has a high-affinity and a low affinity metal-binding site. The true nature of the physiological cofactor is under debate. The enzyme is active with cobalt, zinc, manganese or divalent iron ions. Most likely, methionine aminopeptidases function as mononuclear Fe(2+)-metalloproteases under physiological conditions, and the catalytically relevant metal-binding site has been assigned to the histidine-containing high-affinity site.</text>
</comment>
<dbReference type="PANTHER" id="PTHR43330">
    <property type="entry name" value="METHIONINE AMINOPEPTIDASE"/>
    <property type="match status" value="1"/>
</dbReference>
<evidence type="ECO:0000256" key="6">
    <source>
        <dbReference type="HAMAP-Rule" id="MF_01974"/>
    </source>
</evidence>
<dbReference type="HAMAP" id="MF_01974">
    <property type="entry name" value="MetAP_1"/>
    <property type="match status" value="1"/>
</dbReference>
<dbReference type="PANTHER" id="PTHR43330:SF17">
    <property type="entry name" value="METHIONINE AMINOPEPTIDASE"/>
    <property type="match status" value="1"/>
</dbReference>
<dbReference type="GO" id="GO:0046872">
    <property type="term" value="F:metal ion binding"/>
    <property type="evidence" value="ECO:0007669"/>
    <property type="project" value="UniProtKB-UniRule"/>
</dbReference>
<organism evidence="9 10">
    <name type="scientific">Paenibacillus algicola</name>
    <dbReference type="NCBI Taxonomy" id="2565926"/>
    <lineage>
        <taxon>Bacteria</taxon>
        <taxon>Bacillati</taxon>
        <taxon>Bacillota</taxon>
        <taxon>Bacilli</taxon>
        <taxon>Bacillales</taxon>
        <taxon>Paenibacillaceae</taxon>
        <taxon>Paenibacillus</taxon>
    </lineage>
</organism>
<accession>A0A4P8XGB5</accession>
<dbReference type="InterPro" id="IPR036005">
    <property type="entry name" value="Creatinase/aminopeptidase-like"/>
</dbReference>
<evidence type="ECO:0000256" key="5">
    <source>
        <dbReference type="ARBA" id="ARBA00022801"/>
    </source>
</evidence>
<feature type="binding site" evidence="6">
    <location>
        <position position="234"/>
    </location>
    <ligand>
        <name>a divalent metal cation</name>
        <dbReference type="ChEBI" id="CHEBI:60240"/>
        <label>1</label>
    </ligand>
</feature>
<protein>
    <recommendedName>
        <fullName evidence="6 7">Methionine aminopeptidase</fullName>
        <shortName evidence="6">MAP</shortName>
        <shortName evidence="6">MetAP</shortName>
        <ecNumber evidence="6 7">3.4.11.18</ecNumber>
    </recommendedName>
    <alternativeName>
        <fullName evidence="6">Peptidase M</fullName>
    </alternativeName>
</protein>
<keyword evidence="5 6" id="KW-0378">Hydrolase</keyword>
<evidence type="ECO:0000256" key="3">
    <source>
        <dbReference type="ARBA" id="ARBA00022670"/>
    </source>
</evidence>
<dbReference type="PRINTS" id="PR00599">
    <property type="entry name" value="MAPEPTIDASE"/>
</dbReference>
<keyword evidence="3 6" id="KW-0645">Protease</keyword>
<dbReference type="CDD" id="cd01086">
    <property type="entry name" value="MetAP1"/>
    <property type="match status" value="1"/>
</dbReference>
<feature type="binding site" evidence="6">
    <location>
        <position position="106"/>
    </location>
    <ligand>
        <name>a divalent metal cation</name>
        <dbReference type="ChEBI" id="CHEBI:60240"/>
        <label>1</label>
    </ligand>
</feature>
<evidence type="ECO:0000256" key="1">
    <source>
        <dbReference type="ARBA" id="ARBA00002521"/>
    </source>
</evidence>
<dbReference type="Gene3D" id="3.90.230.10">
    <property type="entry name" value="Creatinase/methionine aminopeptidase superfamily"/>
    <property type="match status" value="1"/>
</dbReference>
<dbReference type="OrthoDB" id="9802055at2"/>
<dbReference type="GO" id="GO:0070006">
    <property type="term" value="F:metalloaminopeptidase activity"/>
    <property type="evidence" value="ECO:0007669"/>
    <property type="project" value="UniProtKB-UniRule"/>
</dbReference>
<evidence type="ECO:0000256" key="7">
    <source>
        <dbReference type="RuleBase" id="RU003653"/>
    </source>
</evidence>
<feature type="binding site" evidence="6">
    <location>
        <position position="95"/>
    </location>
    <ligand>
        <name>a divalent metal cation</name>
        <dbReference type="ChEBI" id="CHEBI:60240"/>
        <label>1</label>
    </ligand>
</feature>
<comment type="catalytic activity">
    <reaction evidence="6 7">
        <text>Release of N-terminal amino acids, preferentially methionine, from peptides and arylamides.</text>
        <dbReference type="EC" id="3.4.11.18"/>
    </reaction>
</comment>
<dbReference type="Pfam" id="PF00557">
    <property type="entry name" value="Peptidase_M24"/>
    <property type="match status" value="1"/>
</dbReference>
<evidence type="ECO:0000259" key="8">
    <source>
        <dbReference type="Pfam" id="PF00557"/>
    </source>
</evidence>
<dbReference type="EMBL" id="CP040396">
    <property type="protein sequence ID" value="QCT01258.1"/>
    <property type="molecule type" value="Genomic_DNA"/>
</dbReference>
<dbReference type="NCBIfam" id="TIGR00500">
    <property type="entry name" value="met_pdase_I"/>
    <property type="match status" value="1"/>
</dbReference>
<feature type="binding site" evidence="6">
    <location>
        <position position="202"/>
    </location>
    <ligand>
        <name>a divalent metal cation</name>
        <dbReference type="ChEBI" id="CHEBI:60240"/>
        <label>2</label>
        <note>catalytic</note>
    </ligand>
</feature>
<dbReference type="Proteomes" id="UP000300879">
    <property type="component" value="Chromosome"/>
</dbReference>
<feature type="binding site" evidence="6">
    <location>
        <position position="176"/>
    </location>
    <ligand>
        <name>substrate</name>
    </ligand>
</feature>
<feature type="binding site" evidence="6">
    <location>
        <position position="169"/>
    </location>
    <ligand>
        <name>a divalent metal cation</name>
        <dbReference type="ChEBI" id="CHEBI:60240"/>
        <label>2</label>
        <note>catalytic</note>
    </ligand>
</feature>